<reference evidence="3" key="1">
    <citation type="submission" date="2023-09" db="EMBL/GenBank/DDBJ databases">
        <authorList>
            <person name="Li S."/>
            <person name="Li X."/>
            <person name="Zhang C."/>
            <person name="Zhao Z."/>
        </authorList>
    </citation>
    <scope>NUCLEOTIDE SEQUENCE [LARGE SCALE GENOMIC DNA]</scope>
    <source>
        <strain evidence="3">SQ345</strain>
    </source>
</reference>
<dbReference type="SUPFAM" id="SSF53474">
    <property type="entry name" value="alpha/beta-Hydrolases"/>
    <property type="match status" value="1"/>
</dbReference>
<dbReference type="PRINTS" id="PR00111">
    <property type="entry name" value="ABHYDROLASE"/>
</dbReference>
<organism evidence="2 3">
    <name type="scientific">Thalassotalea nanhaiensis</name>
    <dbReference type="NCBI Taxonomy" id="3065648"/>
    <lineage>
        <taxon>Bacteria</taxon>
        <taxon>Pseudomonadati</taxon>
        <taxon>Pseudomonadota</taxon>
        <taxon>Gammaproteobacteria</taxon>
        <taxon>Alteromonadales</taxon>
        <taxon>Colwelliaceae</taxon>
        <taxon>Thalassotalea</taxon>
    </lineage>
</organism>
<dbReference type="Proteomes" id="UP001248581">
    <property type="component" value="Chromosome"/>
</dbReference>
<evidence type="ECO:0000313" key="2">
    <source>
        <dbReference type="EMBL" id="WNC67122.1"/>
    </source>
</evidence>
<evidence type="ECO:0000259" key="1">
    <source>
        <dbReference type="Pfam" id="PF00561"/>
    </source>
</evidence>
<dbReference type="Gene3D" id="3.40.50.1820">
    <property type="entry name" value="alpha/beta hydrolase"/>
    <property type="match status" value="1"/>
</dbReference>
<dbReference type="InterPro" id="IPR000073">
    <property type="entry name" value="AB_hydrolase_1"/>
</dbReference>
<dbReference type="PANTHER" id="PTHR43433:SF4">
    <property type="entry name" value="NON-HEME CHLOROPEROXIDASE-RELATED"/>
    <property type="match status" value="1"/>
</dbReference>
<dbReference type="InterPro" id="IPR029058">
    <property type="entry name" value="AB_hydrolase_fold"/>
</dbReference>
<dbReference type="InterPro" id="IPR050471">
    <property type="entry name" value="AB_hydrolase"/>
</dbReference>
<dbReference type="PANTHER" id="PTHR43433">
    <property type="entry name" value="HYDROLASE, ALPHA/BETA FOLD FAMILY PROTEIN"/>
    <property type="match status" value="1"/>
</dbReference>
<feature type="domain" description="AB hydrolase-1" evidence="1">
    <location>
        <begin position="19"/>
        <end position="253"/>
    </location>
</feature>
<dbReference type="RefSeq" id="WP_348386286.1">
    <property type="nucleotide sequence ID" value="NZ_CP134146.1"/>
</dbReference>
<gene>
    <name evidence="2" type="ORF">RI845_11360</name>
</gene>
<name>A0ABY9TEB2_9GAMM</name>
<evidence type="ECO:0000313" key="3">
    <source>
        <dbReference type="Proteomes" id="UP001248581"/>
    </source>
</evidence>
<sequence>MNINGLEFNVEINGEGVPLVWGHGLTASIESENLLDIFDWHKLETEARLVRYDARGHGKTEASFSPNDYCWNNLANDMLAVANALEIDKFFAGGQSMGCATTIYSAMLAPHRIKGMILMNPPTAWDTRAEQVNFYHKLAKLGGLLGGRILAKLMARNPERLLPKWLVEAKKERVNGVFAGLKLIKRRTLLSLFKGAALTDLPAKEELMSIDIPVLILAWTGDPSHPLETATELHRVLPNSTLHIAEGYSELQHWPKLIRDFVAKTK</sequence>
<protein>
    <submittedName>
        <fullName evidence="2">Alpha/beta hydrolase</fullName>
    </submittedName>
</protein>
<dbReference type="GO" id="GO:0016787">
    <property type="term" value="F:hydrolase activity"/>
    <property type="evidence" value="ECO:0007669"/>
    <property type="project" value="UniProtKB-KW"/>
</dbReference>
<proteinExistence type="predicted"/>
<accession>A0ABY9TEB2</accession>
<keyword evidence="2" id="KW-0378">Hydrolase</keyword>
<dbReference type="Pfam" id="PF00561">
    <property type="entry name" value="Abhydrolase_1"/>
    <property type="match status" value="1"/>
</dbReference>
<keyword evidence="3" id="KW-1185">Reference proteome</keyword>
<dbReference type="EMBL" id="CP134146">
    <property type="protein sequence ID" value="WNC67122.1"/>
    <property type="molecule type" value="Genomic_DNA"/>
</dbReference>